<evidence type="ECO:0000313" key="3">
    <source>
        <dbReference type="Proteomes" id="UP000192708"/>
    </source>
</evidence>
<proteinExistence type="predicted"/>
<sequence length="197" mass="21043">MDYEQIAGKLNEFSAKNVQGVMALTEKSLDRSHKLAEISFDTTKSLLEEANDALSKVLNAKDPQAVISIAQEGGLEGFTNKLVAHQQSVTKIVREAAEEMTAMSEASMDQMKTTLKDWVETLSANAPAGSDAFVSALKTSIETTLQGVGQVQAATKEVLSNVEKTTEQAVEAIKGQVANVKKTAAKTTTRPTARKAA</sequence>
<dbReference type="InterPro" id="IPR018968">
    <property type="entry name" value="Phasin"/>
</dbReference>
<dbReference type="EMBL" id="FWXJ01000008">
    <property type="protein sequence ID" value="SMC59551.1"/>
    <property type="molecule type" value="Genomic_DNA"/>
</dbReference>
<keyword evidence="3" id="KW-1185">Reference proteome</keyword>
<protein>
    <submittedName>
        <fullName evidence="2">Phasin protein</fullName>
    </submittedName>
</protein>
<evidence type="ECO:0000313" key="2">
    <source>
        <dbReference type="EMBL" id="SMC59551.1"/>
    </source>
</evidence>
<evidence type="ECO:0000259" key="1">
    <source>
        <dbReference type="Pfam" id="PF09361"/>
    </source>
</evidence>
<organism evidence="2 3">
    <name type="scientific">Polynucleobacter kasalickyi</name>
    <dbReference type="NCBI Taxonomy" id="1938817"/>
    <lineage>
        <taxon>Bacteria</taxon>
        <taxon>Pseudomonadati</taxon>
        <taxon>Pseudomonadota</taxon>
        <taxon>Betaproteobacteria</taxon>
        <taxon>Burkholderiales</taxon>
        <taxon>Burkholderiaceae</taxon>
        <taxon>Polynucleobacter</taxon>
    </lineage>
</organism>
<dbReference type="Pfam" id="PF09361">
    <property type="entry name" value="Phasin_2"/>
    <property type="match status" value="1"/>
</dbReference>
<dbReference type="AlphaFoldDB" id="A0A1W2AGG6"/>
<dbReference type="RefSeq" id="WP_159460868.1">
    <property type="nucleotide sequence ID" value="NZ_FWXJ01000008.1"/>
</dbReference>
<dbReference type="Proteomes" id="UP000192708">
    <property type="component" value="Unassembled WGS sequence"/>
</dbReference>
<reference evidence="2 3" key="1">
    <citation type="submission" date="2017-04" db="EMBL/GenBank/DDBJ databases">
        <authorList>
            <person name="Afonso C.L."/>
            <person name="Miller P.J."/>
            <person name="Scott M.A."/>
            <person name="Spackman E."/>
            <person name="Goraichik I."/>
            <person name="Dimitrov K.M."/>
            <person name="Suarez D.L."/>
            <person name="Swayne D.E."/>
        </authorList>
    </citation>
    <scope>NUCLEOTIDE SEQUENCE [LARGE SCALE GENOMIC DNA]</scope>
    <source>
        <strain evidence="2 3">VK13</strain>
    </source>
</reference>
<name>A0A1W2AGG6_9BURK</name>
<feature type="domain" description="Phasin" evidence="1">
    <location>
        <begin position="9"/>
        <end position="106"/>
    </location>
</feature>
<dbReference type="OrthoDB" id="9132354at2"/>
<accession>A0A1W2AGG6</accession>
<dbReference type="STRING" id="1938817.SAMN06296008_108132"/>
<gene>
    <name evidence="2" type="ORF">SAMN06296008_108132</name>
</gene>